<name>A0AB33IPX3_9BACT</name>
<dbReference type="InterPro" id="IPR051449">
    <property type="entry name" value="ABC-2_transporter_component"/>
</dbReference>
<evidence type="ECO:0000256" key="4">
    <source>
        <dbReference type="ARBA" id="ARBA00022989"/>
    </source>
</evidence>
<gene>
    <name evidence="8" type="ORF">GTC17253_10950</name>
</gene>
<evidence type="ECO:0000256" key="3">
    <source>
        <dbReference type="ARBA" id="ARBA00022692"/>
    </source>
</evidence>
<keyword evidence="2" id="KW-1003">Cell membrane</keyword>
<keyword evidence="4 6" id="KW-1133">Transmembrane helix</keyword>
<protein>
    <submittedName>
        <fullName evidence="8">ABC transporter permease</fullName>
    </submittedName>
</protein>
<reference evidence="8" key="1">
    <citation type="submission" date="2024-07" db="EMBL/GenBank/DDBJ databases">
        <title>Complete genome sequence of Prevotella sp. YM-2024 GTC17253.</title>
        <authorList>
            <person name="Hayashi M."/>
            <person name="Muto Y."/>
            <person name="Tanaka K."/>
            <person name="Niwa H."/>
        </authorList>
    </citation>
    <scope>NUCLEOTIDE SEQUENCE</scope>
    <source>
        <strain evidence="8">GTC17253</strain>
    </source>
</reference>
<evidence type="ECO:0000313" key="8">
    <source>
        <dbReference type="EMBL" id="BFO71129.1"/>
    </source>
</evidence>
<feature type="transmembrane region" description="Helical" evidence="6">
    <location>
        <begin position="231"/>
        <end position="253"/>
    </location>
</feature>
<evidence type="ECO:0000256" key="1">
    <source>
        <dbReference type="ARBA" id="ARBA00004651"/>
    </source>
</evidence>
<dbReference type="GO" id="GO:0005886">
    <property type="term" value="C:plasma membrane"/>
    <property type="evidence" value="ECO:0007669"/>
    <property type="project" value="UniProtKB-SubCell"/>
</dbReference>
<evidence type="ECO:0000256" key="5">
    <source>
        <dbReference type="ARBA" id="ARBA00023136"/>
    </source>
</evidence>
<evidence type="ECO:0000256" key="2">
    <source>
        <dbReference type="ARBA" id="ARBA00022475"/>
    </source>
</evidence>
<dbReference type="AlphaFoldDB" id="A0AB33IPX3"/>
<feature type="domain" description="ABC-2 type transporter transmembrane" evidence="7">
    <location>
        <begin position="24"/>
        <end position="372"/>
    </location>
</feature>
<dbReference type="InterPro" id="IPR013525">
    <property type="entry name" value="ABC2_TM"/>
</dbReference>
<proteinExistence type="predicted"/>
<feature type="transmembrane region" description="Helical" evidence="6">
    <location>
        <begin position="273"/>
        <end position="294"/>
    </location>
</feature>
<feature type="transmembrane region" description="Helical" evidence="6">
    <location>
        <begin position="306"/>
        <end position="328"/>
    </location>
</feature>
<dbReference type="EMBL" id="AP035785">
    <property type="protein sequence ID" value="BFO71129.1"/>
    <property type="molecule type" value="Genomic_DNA"/>
</dbReference>
<evidence type="ECO:0000259" key="7">
    <source>
        <dbReference type="Pfam" id="PF12698"/>
    </source>
</evidence>
<keyword evidence="5 6" id="KW-0472">Membrane</keyword>
<dbReference type="Gene3D" id="3.40.1710.10">
    <property type="entry name" value="abc type-2 transporter like domain"/>
    <property type="match status" value="1"/>
</dbReference>
<dbReference type="Pfam" id="PF12698">
    <property type="entry name" value="ABC2_membrane_3"/>
    <property type="match status" value="1"/>
</dbReference>
<organism evidence="8">
    <name type="scientific">Prevotella sp. GTC17253</name>
    <dbReference type="NCBI Taxonomy" id="3236793"/>
    <lineage>
        <taxon>Bacteria</taxon>
        <taxon>Pseudomonadati</taxon>
        <taxon>Bacteroidota</taxon>
        <taxon>Bacteroidia</taxon>
        <taxon>Bacteroidales</taxon>
        <taxon>Prevotellaceae</taxon>
        <taxon>Prevotella</taxon>
    </lineage>
</organism>
<feature type="transmembrane region" description="Helical" evidence="6">
    <location>
        <begin position="193"/>
        <end position="211"/>
    </location>
</feature>
<feature type="transmembrane region" description="Helical" evidence="6">
    <location>
        <begin position="23"/>
        <end position="43"/>
    </location>
</feature>
<sequence length="389" mass="43689">MHTIKQIYHIALRECGILSHNPIYLFCMVIFPIIVVVFFTSLMSAGQPTDMPVGVVDLDGTATTRQLVRKLDAFQSTQVVARYDNVNEARTAIQRNQIYAFLYIPHGTTDGLMTGSQPKISFYYSNTSLTAGALLFRDLKTISTLGSASVGMKKLSAIGKTEDEIRTYLQPIAVDLHTINNPWVSYNVYLSNMLIPGCLMVFFFLITAYSLGTELKFNRAKELMQMGEGNIYLVLCGKFLPQTLIFLAITYGYMGYVFGMYGFPHPGGVVPMLLLGLLTVLASQCFGIFIFGLIPSMRMSMSVCSLWAVLSFSMVGAAFPAFAMSPALEMLANLFPLRHYYMIYQLCIFNDYPLLEAWPYILALIVFMGLPLFIIRRLYIVLLTYDYIS</sequence>
<evidence type="ECO:0000256" key="6">
    <source>
        <dbReference type="SAM" id="Phobius"/>
    </source>
</evidence>
<accession>A0AB33IPX3</accession>
<feature type="transmembrane region" description="Helical" evidence="6">
    <location>
        <begin position="357"/>
        <end position="375"/>
    </location>
</feature>
<dbReference type="PANTHER" id="PTHR30294:SF47">
    <property type="entry name" value="INNER MEMBRANE TRANSPORT PERMEASE YHHJ"/>
    <property type="match status" value="1"/>
</dbReference>
<comment type="subcellular location">
    <subcellularLocation>
        <location evidence="1">Cell membrane</location>
        <topology evidence="1">Multi-pass membrane protein</topology>
    </subcellularLocation>
</comment>
<dbReference type="GO" id="GO:0140359">
    <property type="term" value="F:ABC-type transporter activity"/>
    <property type="evidence" value="ECO:0007669"/>
    <property type="project" value="InterPro"/>
</dbReference>
<dbReference type="PANTHER" id="PTHR30294">
    <property type="entry name" value="MEMBRANE COMPONENT OF ABC TRANSPORTER YHHJ-RELATED"/>
    <property type="match status" value="1"/>
</dbReference>
<keyword evidence="3 6" id="KW-0812">Transmembrane</keyword>